<dbReference type="Gene3D" id="3.40.50.300">
    <property type="entry name" value="P-loop containing nucleotide triphosphate hydrolases"/>
    <property type="match status" value="1"/>
</dbReference>
<dbReference type="Pfam" id="PF13500">
    <property type="entry name" value="AAA_26"/>
    <property type="match status" value="1"/>
</dbReference>
<dbReference type="CDD" id="cd03109">
    <property type="entry name" value="DTBS"/>
    <property type="match status" value="1"/>
</dbReference>
<name>A0A562VMN1_9BACT</name>
<organism evidence="4 5">
    <name type="scientific">Geobacter argillaceus</name>
    <dbReference type="NCBI Taxonomy" id="345631"/>
    <lineage>
        <taxon>Bacteria</taxon>
        <taxon>Pseudomonadati</taxon>
        <taxon>Thermodesulfobacteriota</taxon>
        <taxon>Desulfuromonadia</taxon>
        <taxon>Geobacterales</taxon>
        <taxon>Geobacteraceae</taxon>
        <taxon>Geobacter</taxon>
    </lineage>
</organism>
<reference evidence="4 5" key="1">
    <citation type="submission" date="2019-07" db="EMBL/GenBank/DDBJ databases">
        <title>Genomic Encyclopedia of Archaeal and Bacterial Type Strains, Phase II (KMG-II): from individual species to whole genera.</title>
        <authorList>
            <person name="Goeker M."/>
        </authorList>
    </citation>
    <scope>NUCLEOTIDE SEQUENCE [LARGE SCALE GENOMIC DNA]</scope>
    <source>
        <strain evidence="4 5">ATCC BAA-1139</strain>
    </source>
</reference>
<dbReference type="InterPro" id="IPR010766">
    <property type="entry name" value="DRTGG"/>
</dbReference>
<evidence type="ECO:0000256" key="1">
    <source>
        <dbReference type="ARBA" id="ARBA00011643"/>
    </source>
</evidence>
<sequence length="371" mass="40977">MTRKIFIAATGQNSGKTTTSVSLLHLARKKYERVGFIKPIGPKPAMLRGATLDKDAILIAQVFGLQKDLRIMSPVVVYPDTTRKVIDGEIAVAELRERILHAYAELEQRCDFIVIEGSGHPGVGSVLKLSNARIARMLDAPVLMVTGGGVGNVVDTVSMNLALFEKEGAEVRALLANKLIPEKRQSILDYLRRALADEPFSVIGGFDYQPVLANPTLRRVSRLLELPLNGNRRDMGRIIHNVQIGAASTQRVTELLKASSLLIVTSSRDELLVTLANLYQMPEYRSLIVGLVIPGVIPISTITQRILEQSNIPYLRTHSHTTAELHRILTEDVSKITAEDTEKLDLIRSLAERSLDFETLDALFAPRHPVT</sequence>
<dbReference type="EMBL" id="VLLN01000012">
    <property type="protein sequence ID" value="TWJ19034.1"/>
    <property type="molecule type" value="Genomic_DNA"/>
</dbReference>
<proteinExistence type="predicted"/>
<keyword evidence="5" id="KW-1185">Reference proteome</keyword>
<gene>
    <name evidence="4" type="ORF">JN12_02253</name>
</gene>
<feature type="domain" description="DRTGG" evidence="3">
    <location>
        <begin position="228"/>
        <end position="326"/>
    </location>
</feature>
<accession>A0A562VMN1</accession>
<dbReference type="Pfam" id="PF07085">
    <property type="entry name" value="DRTGG"/>
    <property type="match status" value="1"/>
</dbReference>
<dbReference type="InterPro" id="IPR028979">
    <property type="entry name" value="Ser_kin/Pase_Hpr-like_N_sf"/>
</dbReference>
<protein>
    <recommendedName>
        <fullName evidence="3">DRTGG domain-containing protein</fullName>
    </recommendedName>
</protein>
<keyword evidence="2" id="KW-0315">Glutamine amidotransferase</keyword>
<dbReference type="Gene3D" id="3.40.1390.20">
    <property type="entry name" value="HprK N-terminal domain-like"/>
    <property type="match status" value="1"/>
</dbReference>
<dbReference type="InterPro" id="IPR027417">
    <property type="entry name" value="P-loop_NTPase"/>
</dbReference>
<evidence type="ECO:0000313" key="4">
    <source>
        <dbReference type="EMBL" id="TWJ19034.1"/>
    </source>
</evidence>
<evidence type="ECO:0000313" key="5">
    <source>
        <dbReference type="Proteomes" id="UP000319449"/>
    </source>
</evidence>
<dbReference type="PANTHER" id="PTHR21343:SF8">
    <property type="entry name" value="DRTGG DOMAIN-CONTAINING PROTEIN"/>
    <property type="match status" value="1"/>
</dbReference>
<evidence type="ECO:0000259" key="3">
    <source>
        <dbReference type="Pfam" id="PF07085"/>
    </source>
</evidence>
<dbReference type="PANTHER" id="PTHR21343">
    <property type="entry name" value="DETHIOBIOTIN SYNTHETASE"/>
    <property type="match status" value="1"/>
</dbReference>
<evidence type="ECO:0000256" key="2">
    <source>
        <dbReference type="ARBA" id="ARBA00022962"/>
    </source>
</evidence>
<dbReference type="RefSeq" id="WP_145022761.1">
    <property type="nucleotide sequence ID" value="NZ_VLLN01000012.1"/>
</dbReference>
<dbReference type="AlphaFoldDB" id="A0A562VMN1"/>
<comment type="caution">
    <text evidence="4">The sequence shown here is derived from an EMBL/GenBank/DDBJ whole genome shotgun (WGS) entry which is preliminary data.</text>
</comment>
<dbReference type="SUPFAM" id="SSF52540">
    <property type="entry name" value="P-loop containing nucleoside triphosphate hydrolases"/>
    <property type="match status" value="1"/>
</dbReference>
<dbReference type="OrthoDB" id="9773206at2"/>
<comment type="subunit">
    <text evidence="1">Homohexamer.</text>
</comment>
<dbReference type="Proteomes" id="UP000319449">
    <property type="component" value="Unassembled WGS sequence"/>
</dbReference>
<dbReference type="SUPFAM" id="SSF75138">
    <property type="entry name" value="HprK N-terminal domain-like"/>
    <property type="match status" value="1"/>
</dbReference>